<reference evidence="2 3" key="1">
    <citation type="submission" date="2019-07" db="EMBL/GenBank/DDBJ databases">
        <title>Whole genome shotgun sequence of Segetibacter aerophilus NBRC 106135.</title>
        <authorList>
            <person name="Hosoyama A."/>
            <person name="Uohara A."/>
            <person name="Ohji S."/>
            <person name="Ichikawa N."/>
        </authorList>
    </citation>
    <scope>NUCLEOTIDE SEQUENCE [LARGE SCALE GENOMIC DNA]</scope>
    <source>
        <strain evidence="2 3">NBRC 106135</strain>
    </source>
</reference>
<proteinExistence type="predicted"/>
<keyword evidence="1" id="KW-0472">Membrane</keyword>
<name>A0A512B6B3_9BACT</name>
<dbReference type="Proteomes" id="UP000321513">
    <property type="component" value="Unassembled WGS sequence"/>
</dbReference>
<feature type="transmembrane region" description="Helical" evidence="1">
    <location>
        <begin position="86"/>
        <end position="104"/>
    </location>
</feature>
<organism evidence="2 3">
    <name type="scientific">Segetibacter aerophilus</name>
    <dbReference type="NCBI Taxonomy" id="670293"/>
    <lineage>
        <taxon>Bacteria</taxon>
        <taxon>Pseudomonadati</taxon>
        <taxon>Bacteroidota</taxon>
        <taxon>Chitinophagia</taxon>
        <taxon>Chitinophagales</taxon>
        <taxon>Chitinophagaceae</taxon>
        <taxon>Segetibacter</taxon>
    </lineage>
</organism>
<evidence type="ECO:0000313" key="3">
    <source>
        <dbReference type="Proteomes" id="UP000321513"/>
    </source>
</evidence>
<evidence type="ECO:0000313" key="2">
    <source>
        <dbReference type="EMBL" id="GEO07510.1"/>
    </source>
</evidence>
<dbReference type="AlphaFoldDB" id="A0A512B6B3"/>
<feature type="transmembrane region" description="Helical" evidence="1">
    <location>
        <begin position="6"/>
        <end position="24"/>
    </location>
</feature>
<sequence>MKLASAIGGGFAGALTLTLLHETIRRFNANAPRMDRLGMEAIGKSLEAVDVPVLEEDNLFKITMAGDIFSNSLYYSAASIGDEKKVILRGTLLGLAAGFGAVYLPKPLGLSEAPSNRTSETKLMTVGLYLVGGLVASFASKLIESIDKK</sequence>
<dbReference type="OrthoDB" id="677977at2"/>
<dbReference type="EMBL" id="BJYT01000001">
    <property type="protein sequence ID" value="GEO07510.1"/>
    <property type="molecule type" value="Genomic_DNA"/>
</dbReference>
<evidence type="ECO:0000256" key="1">
    <source>
        <dbReference type="SAM" id="Phobius"/>
    </source>
</evidence>
<gene>
    <name evidence="2" type="ORF">SAE01_00060</name>
</gene>
<accession>A0A512B6B3</accession>
<keyword evidence="1" id="KW-1133">Transmembrane helix</keyword>
<evidence type="ECO:0008006" key="4">
    <source>
        <dbReference type="Google" id="ProtNLM"/>
    </source>
</evidence>
<protein>
    <recommendedName>
        <fullName evidence="4">DUF1440 domain-containing protein</fullName>
    </recommendedName>
</protein>
<comment type="caution">
    <text evidence="2">The sequence shown here is derived from an EMBL/GenBank/DDBJ whole genome shotgun (WGS) entry which is preliminary data.</text>
</comment>
<keyword evidence="3" id="KW-1185">Reference proteome</keyword>
<keyword evidence="1" id="KW-0812">Transmembrane</keyword>
<dbReference type="RefSeq" id="WP_147201485.1">
    <property type="nucleotide sequence ID" value="NZ_BJYT01000001.1"/>
</dbReference>
<feature type="transmembrane region" description="Helical" evidence="1">
    <location>
        <begin position="124"/>
        <end position="143"/>
    </location>
</feature>